<evidence type="ECO:0000256" key="1">
    <source>
        <dbReference type="SAM" id="Phobius"/>
    </source>
</evidence>
<evidence type="ECO:0000313" key="2">
    <source>
        <dbReference type="EMBL" id="ACS87804.1"/>
    </source>
</evidence>
<protein>
    <submittedName>
        <fullName evidence="2">D-amastin</fullName>
    </submittedName>
</protein>
<organism evidence="2">
    <name type="scientific">Angomonas deanei</name>
    <dbReference type="NCBI Taxonomy" id="59799"/>
    <lineage>
        <taxon>Eukaryota</taxon>
        <taxon>Discoba</taxon>
        <taxon>Euglenozoa</taxon>
        <taxon>Kinetoplastea</taxon>
        <taxon>Metakinetoplastina</taxon>
        <taxon>Trypanosomatida</taxon>
        <taxon>Trypanosomatidae</taxon>
        <taxon>Strigomonadinae</taxon>
        <taxon>Angomonas</taxon>
    </lineage>
</organism>
<accession>C6K3L5</accession>
<reference evidence="2" key="1">
    <citation type="submission" date="2009-05" db="EMBL/GenBank/DDBJ databases">
        <title>The evolution of amastin surface glycoproteins in trypanosomatid parasites.</title>
        <authorList>
            <person name="Jackson A.P."/>
        </authorList>
    </citation>
    <scope>NUCLEOTIDE SEQUENCE</scope>
    <source>
        <strain evidence="2">ATCC 30255</strain>
    </source>
</reference>
<feature type="transmembrane region" description="Helical" evidence="1">
    <location>
        <begin position="85"/>
        <end position="105"/>
    </location>
</feature>
<dbReference type="Pfam" id="PF07344">
    <property type="entry name" value="Amastin"/>
    <property type="match status" value="1"/>
</dbReference>
<dbReference type="PANTHER" id="PTHR33297">
    <property type="entry name" value="AMASTIN-LIKE SURFACE PROTEIN-LIKE PROTEIN-RELATED"/>
    <property type="match status" value="1"/>
</dbReference>
<keyword evidence="1" id="KW-0812">Transmembrane</keyword>
<feature type="transmembrane region" description="Helical" evidence="1">
    <location>
        <begin position="180"/>
        <end position="199"/>
    </location>
</feature>
<feature type="transmembrane region" description="Helical" evidence="1">
    <location>
        <begin position="112"/>
        <end position="133"/>
    </location>
</feature>
<keyword evidence="1" id="KW-1133">Transmembrane helix</keyword>
<sequence length="201" mass="22448">MCNAPCRVGLIIYCIVQFIAFLFTLVGTPIDQFRLNKDDMFSNSPCLTIWGWKTKCISATWNLRTNTLWQNCEDRRDRFRASEGLAIAAIVLSLLATIFGFVMLCCCRCLRWLNLVLNLLATGCGCAVSALMIDAYYNRHDSTSVTELLQNITCGPLKENALIKGEVGTGVTHFKYGAGFALYIVGWGLCFINIIFLMLPC</sequence>
<dbReference type="Gene3D" id="1.20.140.150">
    <property type="match status" value="1"/>
</dbReference>
<proteinExistence type="predicted"/>
<dbReference type="InterPro" id="IPR009944">
    <property type="entry name" value="Amastin"/>
</dbReference>
<dbReference type="PANTHER" id="PTHR33297:SF4">
    <property type="entry name" value="AMASTIN"/>
    <property type="match status" value="1"/>
</dbReference>
<feature type="transmembrane region" description="Helical" evidence="1">
    <location>
        <begin position="7"/>
        <end position="30"/>
    </location>
</feature>
<dbReference type="AlphaFoldDB" id="C6K3L5"/>
<keyword evidence="1" id="KW-0472">Membrane</keyword>
<dbReference type="EMBL" id="GQ153661">
    <property type="protein sequence ID" value="ACS87804.1"/>
    <property type="molecule type" value="Genomic_DNA"/>
</dbReference>
<name>C6K3L5_9TRYP</name>
<gene>
    <name evidence="2" type="ORF">CDFL2E16_03</name>
</gene>